<comment type="caution">
    <text evidence="1">The sequence shown here is derived from an EMBL/GenBank/DDBJ whole genome shotgun (WGS) entry which is preliminary data.</text>
</comment>
<evidence type="ECO:0000313" key="2">
    <source>
        <dbReference type="Proteomes" id="UP001175261"/>
    </source>
</evidence>
<keyword evidence="2" id="KW-1185">Reference proteome</keyword>
<accession>A0AA39L8D2</accession>
<evidence type="ECO:0000313" key="1">
    <source>
        <dbReference type="EMBL" id="KAK0387725.1"/>
    </source>
</evidence>
<dbReference type="AlphaFoldDB" id="A0AA39L8D2"/>
<organism evidence="1 2">
    <name type="scientific">Sarocladium strictum</name>
    <name type="common">Black bundle disease fungus</name>
    <name type="synonym">Acremonium strictum</name>
    <dbReference type="NCBI Taxonomy" id="5046"/>
    <lineage>
        <taxon>Eukaryota</taxon>
        <taxon>Fungi</taxon>
        <taxon>Dikarya</taxon>
        <taxon>Ascomycota</taxon>
        <taxon>Pezizomycotina</taxon>
        <taxon>Sordariomycetes</taxon>
        <taxon>Hypocreomycetidae</taxon>
        <taxon>Hypocreales</taxon>
        <taxon>Sarocladiaceae</taxon>
        <taxon>Sarocladium</taxon>
    </lineage>
</organism>
<proteinExistence type="predicted"/>
<dbReference type="EMBL" id="JAPDFR010000003">
    <property type="protein sequence ID" value="KAK0387725.1"/>
    <property type="molecule type" value="Genomic_DNA"/>
</dbReference>
<protein>
    <recommendedName>
        <fullName evidence="3">BTB domain-containing protein</fullName>
    </recommendedName>
</protein>
<reference evidence="1" key="1">
    <citation type="submission" date="2022-10" db="EMBL/GenBank/DDBJ databases">
        <title>Determination and structural analysis of whole genome sequence of Sarocladium strictum F4-1.</title>
        <authorList>
            <person name="Hu L."/>
            <person name="Jiang Y."/>
        </authorList>
    </citation>
    <scope>NUCLEOTIDE SEQUENCE</scope>
    <source>
        <strain evidence="1">F4-1</strain>
    </source>
</reference>
<evidence type="ECO:0008006" key="3">
    <source>
        <dbReference type="Google" id="ProtNLM"/>
    </source>
</evidence>
<sequence length="352" mass="39501">MASHASADGTDSDELIELDPRGDVILSILDHDKRHAGRVLCNSRVLELSSMVFARMFASNFKEGTAFRKQDRPTIELQEQYPQAMISLLSALHFRNRKPTRAQEIGEVAIQADKFNCTEALSRWAESESLDFLDPDLCEKFTVGDVGGLLLAATILKFRQPYQLLEVALQSLAPAVLPNAHDPLFGQVPDAIKHWLGSSVRDMLSSMQAQVNISERYLRQNQNYGTLYSNPHEPQKTCMLCQTTVAFSQPTCLRCGCPRFAVPACTAATRLAKYFDSLERAGLWPSLDSHVSPMEYSNRIDKLRNDHDTCGGQKCPLTEAFERLRWACLETLRARQISWNLVSTGLPVPDPW</sequence>
<dbReference type="Proteomes" id="UP001175261">
    <property type="component" value="Unassembled WGS sequence"/>
</dbReference>
<dbReference type="InterPro" id="IPR011333">
    <property type="entry name" value="SKP1/BTB/POZ_sf"/>
</dbReference>
<gene>
    <name evidence="1" type="ORF">NLU13_3970</name>
</gene>
<dbReference type="Gene3D" id="3.30.710.10">
    <property type="entry name" value="Potassium Channel Kv1.1, Chain A"/>
    <property type="match status" value="1"/>
</dbReference>
<name>A0AA39L8D2_SARSR</name>